<feature type="signal peptide" evidence="1">
    <location>
        <begin position="1"/>
        <end position="28"/>
    </location>
</feature>
<dbReference type="PROSITE" id="PS50035">
    <property type="entry name" value="PLD"/>
    <property type="match status" value="2"/>
</dbReference>
<evidence type="ECO:0000313" key="4">
    <source>
        <dbReference type="Proteomes" id="UP000256561"/>
    </source>
</evidence>
<feature type="domain" description="PLD phosphodiesterase" evidence="2">
    <location>
        <begin position="414"/>
        <end position="441"/>
    </location>
</feature>
<dbReference type="SUPFAM" id="SSF56024">
    <property type="entry name" value="Phospholipase D/nuclease"/>
    <property type="match status" value="2"/>
</dbReference>
<accession>A0A3D8M3H9</accession>
<dbReference type="SMART" id="SM00155">
    <property type="entry name" value="PLDc"/>
    <property type="match status" value="2"/>
</dbReference>
<dbReference type="RefSeq" id="WP_115594364.1">
    <property type="nucleotide sequence ID" value="NZ_QRHA01000014.1"/>
</dbReference>
<dbReference type="OrthoDB" id="9814092at2"/>
<keyword evidence="1" id="KW-0732">Signal</keyword>
<dbReference type="PROSITE" id="PS51257">
    <property type="entry name" value="PROKAR_LIPOPROTEIN"/>
    <property type="match status" value="1"/>
</dbReference>
<dbReference type="AlphaFoldDB" id="A0A3D8M3H9"/>
<evidence type="ECO:0000256" key="1">
    <source>
        <dbReference type="SAM" id="SignalP"/>
    </source>
</evidence>
<reference evidence="4" key="1">
    <citation type="submission" date="2018-08" db="EMBL/GenBank/DDBJ databases">
        <authorList>
            <person name="Zhang J."/>
            <person name="Du Z.-J."/>
        </authorList>
    </citation>
    <scope>NUCLEOTIDE SEQUENCE [LARGE SCALE GENOMIC DNA]</scope>
    <source>
        <strain evidence="4">KCTC 52655</strain>
    </source>
</reference>
<sequence>MLNRRRQKSLGNAKAAFLLLLFSLGGCSSLPPRNTQYSMPPPDVLKSPLYQDVEALGKKHQGDSGFELLSDGMDALAVRMKLIQRSEVSLDVQYYIWHDDLIGQVMANQILAAADRGVFVRMLLDDLDTSGKDRPLRILDHHPNIEVRLFNPFPSRSLRWTGFIRDGSRLNRRMHNKSITADGALTVVGGRNIGDEYFNASHEVRFSDIDVLGVGPIALNVRANFNQYWDSMYSYPIAQLVDLEEDMDAALNTLRDRSDTNYQLALTSEYADAVRARWDIVGRIDASRKVNWGDWRLFIDSPEKIGTDEIAEETHIAPRLLEVLDQAENEILLISPYFVPGKQFTKFLVDKVRQGKRVKIMTNSLAANDVAMVHGGYKKYRRDLVEGGVALYEFKANPYLPEAERVKLSWIADTRASLHGKYFVLDGKQLFVGSFNLDPRSVALNTEMGILYEDPQTASNIAQTFDQYASVVGYRIQLDEDDDLTWMTLEDGVQQIYHSEPQTSWWQRLFLSVASWFVPESQL</sequence>
<name>A0A3D8M3H9_9ALTE</name>
<evidence type="ECO:0000313" key="3">
    <source>
        <dbReference type="EMBL" id="RDV24115.1"/>
    </source>
</evidence>
<gene>
    <name evidence="3" type="ORF">DXV75_15615</name>
</gene>
<dbReference type="PANTHER" id="PTHR21248">
    <property type="entry name" value="CARDIOLIPIN SYNTHASE"/>
    <property type="match status" value="1"/>
</dbReference>
<dbReference type="EMBL" id="QRHA01000014">
    <property type="protein sequence ID" value="RDV24115.1"/>
    <property type="molecule type" value="Genomic_DNA"/>
</dbReference>
<keyword evidence="4" id="KW-1185">Reference proteome</keyword>
<dbReference type="Pfam" id="PF13091">
    <property type="entry name" value="PLDc_2"/>
    <property type="match status" value="2"/>
</dbReference>
<dbReference type="GO" id="GO:0032049">
    <property type="term" value="P:cardiolipin biosynthetic process"/>
    <property type="evidence" value="ECO:0007669"/>
    <property type="project" value="UniProtKB-ARBA"/>
</dbReference>
<proteinExistence type="predicted"/>
<dbReference type="InterPro" id="IPR025202">
    <property type="entry name" value="PLD-like_dom"/>
</dbReference>
<dbReference type="CDD" id="cd09113">
    <property type="entry name" value="PLDc_ymdC_like_2"/>
    <property type="match status" value="1"/>
</dbReference>
<feature type="chain" id="PRO_5017802569" evidence="1">
    <location>
        <begin position="29"/>
        <end position="523"/>
    </location>
</feature>
<feature type="domain" description="PLD phosphodiesterase" evidence="2">
    <location>
        <begin position="170"/>
        <end position="197"/>
    </location>
</feature>
<dbReference type="CDD" id="cd09111">
    <property type="entry name" value="PLDc_ymdC_like_1"/>
    <property type="match status" value="1"/>
</dbReference>
<dbReference type="PANTHER" id="PTHR21248:SF12">
    <property type="entry name" value="CARDIOLIPIN SYNTHASE C"/>
    <property type="match status" value="1"/>
</dbReference>
<organism evidence="3 4">
    <name type="scientific">Alteromonas aestuariivivens</name>
    <dbReference type="NCBI Taxonomy" id="1938339"/>
    <lineage>
        <taxon>Bacteria</taxon>
        <taxon>Pseudomonadati</taxon>
        <taxon>Pseudomonadota</taxon>
        <taxon>Gammaproteobacteria</taxon>
        <taxon>Alteromonadales</taxon>
        <taxon>Alteromonadaceae</taxon>
        <taxon>Alteromonas/Salinimonas group</taxon>
        <taxon>Alteromonas</taxon>
    </lineage>
</organism>
<dbReference type="Gene3D" id="3.30.870.10">
    <property type="entry name" value="Endonuclease Chain A"/>
    <property type="match status" value="2"/>
</dbReference>
<dbReference type="GO" id="GO:0030572">
    <property type="term" value="F:phosphatidyltransferase activity"/>
    <property type="evidence" value="ECO:0007669"/>
    <property type="project" value="UniProtKB-ARBA"/>
</dbReference>
<evidence type="ECO:0000259" key="2">
    <source>
        <dbReference type="PROSITE" id="PS50035"/>
    </source>
</evidence>
<dbReference type="InterPro" id="IPR001736">
    <property type="entry name" value="PLipase_D/transphosphatidylase"/>
</dbReference>
<protein>
    <submittedName>
        <fullName evidence="3">Phospholipase D family protein</fullName>
    </submittedName>
</protein>
<dbReference type="Proteomes" id="UP000256561">
    <property type="component" value="Unassembled WGS sequence"/>
</dbReference>
<comment type="caution">
    <text evidence="3">The sequence shown here is derived from an EMBL/GenBank/DDBJ whole genome shotgun (WGS) entry which is preliminary data.</text>
</comment>